<dbReference type="FunCoup" id="A0A7J7DGX7">
    <property type="interactions" value="730"/>
</dbReference>
<organism evidence="2 3">
    <name type="scientific">Tripterygium wilfordii</name>
    <name type="common">Thunder God vine</name>
    <dbReference type="NCBI Taxonomy" id="458696"/>
    <lineage>
        <taxon>Eukaryota</taxon>
        <taxon>Viridiplantae</taxon>
        <taxon>Streptophyta</taxon>
        <taxon>Embryophyta</taxon>
        <taxon>Tracheophyta</taxon>
        <taxon>Spermatophyta</taxon>
        <taxon>Magnoliopsida</taxon>
        <taxon>eudicotyledons</taxon>
        <taxon>Gunneridae</taxon>
        <taxon>Pentapetalae</taxon>
        <taxon>rosids</taxon>
        <taxon>fabids</taxon>
        <taxon>Celastrales</taxon>
        <taxon>Celastraceae</taxon>
        <taxon>Tripterygium</taxon>
    </lineage>
</organism>
<dbReference type="InParanoid" id="A0A7J7DGX7"/>
<sequence length="408" mass="44966">MFGGGGGGGDSSVYWGRKESDCKGIVVLCSWVSVQESHLRSYVDLYSSLGWNSLVSQADFLSAFYPERASSLSLVLLNELVEELSIRPCPVVFVAFSVGSKACLYKIFQIIQGTHERHLGLEESRLLRNCVSAQIYDSSPVDFTADLGARFALAPTILKLPGPVKLVSWVARGIASGLDGLYLTRFESQRSEYWQTLYSSVDLKIPFLILCSENDAVASFQGICHFAHRLQKLGGDVKLVKLNGSPHTGHYEHYPIQYRVAVTNLLEKASSVYLQRIRQLGDGMEAGQDEISELVHDLQKAAVNSNQSLRRVAVGPGDHFFMPSSSEYHNGGESSSLQDEQKEKPVLPSTPSISAHTVLGQILFDACVPKNVEGWDIRFSGSLNGQPIASARRRSPFHGIRSNRRSRL</sequence>
<dbReference type="InterPro" id="IPR029058">
    <property type="entry name" value="AB_hydrolase_fold"/>
</dbReference>
<comment type="caution">
    <text evidence="2">The sequence shown here is derived from an EMBL/GenBank/DDBJ whole genome shotgun (WGS) entry which is preliminary data.</text>
</comment>
<dbReference type="InterPro" id="IPR008547">
    <property type="entry name" value="DUF829_TMEM53"/>
</dbReference>
<evidence type="ECO:0000313" key="3">
    <source>
        <dbReference type="Proteomes" id="UP000593562"/>
    </source>
</evidence>
<gene>
    <name evidence="2" type="ORF">HS088_TW07G01227</name>
</gene>
<name>A0A7J7DGX7_TRIWF</name>
<accession>A0A7J7DGX7</accession>
<dbReference type="PANTHER" id="PTHR12265">
    <property type="entry name" value="TRANSMEMBRANE PROTEIN 53"/>
    <property type="match status" value="1"/>
</dbReference>
<feature type="compositionally biased region" description="Polar residues" evidence="1">
    <location>
        <begin position="323"/>
        <end position="338"/>
    </location>
</feature>
<keyword evidence="3" id="KW-1185">Reference proteome</keyword>
<feature type="region of interest" description="Disordered" evidence="1">
    <location>
        <begin position="388"/>
        <end position="408"/>
    </location>
</feature>
<protein>
    <submittedName>
        <fullName evidence="2">Uncharacterized protein</fullName>
    </submittedName>
</protein>
<dbReference type="PANTHER" id="PTHR12265:SF9">
    <property type="entry name" value="DUF829 DOMAIN PROTEIN"/>
    <property type="match status" value="1"/>
</dbReference>
<evidence type="ECO:0000256" key="1">
    <source>
        <dbReference type="SAM" id="MobiDB-lite"/>
    </source>
</evidence>
<dbReference type="EMBL" id="JAAARO010000007">
    <property type="protein sequence ID" value="KAF5745635.1"/>
    <property type="molecule type" value="Genomic_DNA"/>
</dbReference>
<dbReference type="AlphaFoldDB" id="A0A7J7DGX7"/>
<proteinExistence type="predicted"/>
<feature type="region of interest" description="Disordered" evidence="1">
    <location>
        <begin position="323"/>
        <end position="351"/>
    </location>
</feature>
<dbReference type="Gene3D" id="3.40.50.1820">
    <property type="entry name" value="alpha/beta hydrolase"/>
    <property type="match status" value="1"/>
</dbReference>
<dbReference type="Proteomes" id="UP000593562">
    <property type="component" value="Unassembled WGS sequence"/>
</dbReference>
<dbReference type="OrthoDB" id="77878at2759"/>
<evidence type="ECO:0000313" key="2">
    <source>
        <dbReference type="EMBL" id="KAF5745635.1"/>
    </source>
</evidence>
<dbReference type="SUPFAM" id="SSF53474">
    <property type="entry name" value="alpha/beta-Hydrolases"/>
    <property type="match status" value="1"/>
</dbReference>
<reference evidence="2 3" key="1">
    <citation type="journal article" date="2020" name="Nat. Commun.">
        <title>Genome of Tripterygium wilfordii and identification of cytochrome P450 involved in triptolide biosynthesis.</title>
        <authorList>
            <person name="Tu L."/>
            <person name="Su P."/>
            <person name="Zhang Z."/>
            <person name="Gao L."/>
            <person name="Wang J."/>
            <person name="Hu T."/>
            <person name="Zhou J."/>
            <person name="Zhang Y."/>
            <person name="Zhao Y."/>
            <person name="Liu Y."/>
            <person name="Song Y."/>
            <person name="Tong Y."/>
            <person name="Lu Y."/>
            <person name="Yang J."/>
            <person name="Xu C."/>
            <person name="Jia M."/>
            <person name="Peters R.J."/>
            <person name="Huang L."/>
            <person name="Gao W."/>
        </authorList>
    </citation>
    <scope>NUCLEOTIDE SEQUENCE [LARGE SCALE GENOMIC DNA]</scope>
    <source>
        <strain evidence="3">cv. XIE 37</strain>
        <tissue evidence="2">Leaf</tissue>
    </source>
</reference>
<dbReference type="Pfam" id="PF05705">
    <property type="entry name" value="DUF829"/>
    <property type="match status" value="1"/>
</dbReference>
<feature type="compositionally biased region" description="Basic residues" evidence="1">
    <location>
        <begin position="391"/>
        <end position="408"/>
    </location>
</feature>